<dbReference type="EMBL" id="VSRR010019978">
    <property type="protein sequence ID" value="MPC62709.1"/>
    <property type="molecule type" value="Genomic_DNA"/>
</dbReference>
<evidence type="ECO:0000313" key="3">
    <source>
        <dbReference type="Proteomes" id="UP000324222"/>
    </source>
</evidence>
<evidence type="ECO:0000256" key="1">
    <source>
        <dbReference type="SAM" id="MobiDB-lite"/>
    </source>
</evidence>
<accession>A0A5B7GYQ9</accession>
<name>A0A5B7GYQ9_PORTR</name>
<organism evidence="2 3">
    <name type="scientific">Portunus trituberculatus</name>
    <name type="common">Swimming crab</name>
    <name type="synonym">Neptunus trituberculatus</name>
    <dbReference type="NCBI Taxonomy" id="210409"/>
    <lineage>
        <taxon>Eukaryota</taxon>
        <taxon>Metazoa</taxon>
        <taxon>Ecdysozoa</taxon>
        <taxon>Arthropoda</taxon>
        <taxon>Crustacea</taxon>
        <taxon>Multicrustacea</taxon>
        <taxon>Malacostraca</taxon>
        <taxon>Eumalacostraca</taxon>
        <taxon>Eucarida</taxon>
        <taxon>Decapoda</taxon>
        <taxon>Pleocyemata</taxon>
        <taxon>Brachyura</taxon>
        <taxon>Eubrachyura</taxon>
        <taxon>Portunoidea</taxon>
        <taxon>Portunidae</taxon>
        <taxon>Portuninae</taxon>
        <taxon>Portunus</taxon>
    </lineage>
</organism>
<proteinExistence type="predicted"/>
<sequence>MPHGIFTRIDSHLLRCVDASLLQRRESPDVEEHNYTQQEPRPNDDDRVRIQKRFALTTTIFQGHRDD</sequence>
<dbReference type="Proteomes" id="UP000324222">
    <property type="component" value="Unassembled WGS sequence"/>
</dbReference>
<evidence type="ECO:0000313" key="2">
    <source>
        <dbReference type="EMBL" id="MPC62709.1"/>
    </source>
</evidence>
<feature type="region of interest" description="Disordered" evidence="1">
    <location>
        <begin position="25"/>
        <end position="46"/>
    </location>
</feature>
<gene>
    <name evidence="2" type="ORF">E2C01_056798</name>
</gene>
<dbReference type="AlphaFoldDB" id="A0A5B7GYQ9"/>
<feature type="compositionally biased region" description="Basic and acidic residues" evidence="1">
    <location>
        <begin position="25"/>
        <end position="34"/>
    </location>
</feature>
<comment type="caution">
    <text evidence="2">The sequence shown here is derived from an EMBL/GenBank/DDBJ whole genome shotgun (WGS) entry which is preliminary data.</text>
</comment>
<protein>
    <submittedName>
        <fullName evidence="2">Uncharacterized protein</fullName>
    </submittedName>
</protein>
<reference evidence="2 3" key="1">
    <citation type="submission" date="2019-05" db="EMBL/GenBank/DDBJ databases">
        <title>Another draft genome of Portunus trituberculatus and its Hox gene families provides insights of decapod evolution.</title>
        <authorList>
            <person name="Jeong J.-H."/>
            <person name="Song I."/>
            <person name="Kim S."/>
            <person name="Choi T."/>
            <person name="Kim D."/>
            <person name="Ryu S."/>
            <person name="Kim W."/>
        </authorList>
    </citation>
    <scope>NUCLEOTIDE SEQUENCE [LARGE SCALE GENOMIC DNA]</scope>
    <source>
        <tissue evidence="2">Muscle</tissue>
    </source>
</reference>
<keyword evidence="3" id="KW-1185">Reference proteome</keyword>